<comment type="subcellular location">
    <subcellularLocation>
        <location evidence="2">Nucleus</location>
    </subcellularLocation>
</comment>
<dbReference type="EMBL" id="MU866083">
    <property type="protein sequence ID" value="KAK4181830.1"/>
    <property type="molecule type" value="Genomic_DNA"/>
</dbReference>
<dbReference type="GO" id="GO:0090575">
    <property type="term" value="C:RNA polymerase II transcription regulator complex"/>
    <property type="evidence" value="ECO:0007669"/>
    <property type="project" value="TreeGrafter"/>
</dbReference>
<dbReference type="PROSITE" id="PS00036">
    <property type="entry name" value="BZIP_BASIC"/>
    <property type="match status" value="1"/>
</dbReference>
<keyword evidence="7" id="KW-0539">Nucleus</keyword>
<evidence type="ECO:0000313" key="13">
    <source>
        <dbReference type="Proteomes" id="UP001302321"/>
    </source>
</evidence>
<feature type="region of interest" description="Disordered" evidence="10">
    <location>
        <begin position="304"/>
        <end position="330"/>
    </location>
</feature>
<feature type="region of interest" description="Disordered" evidence="10">
    <location>
        <begin position="213"/>
        <end position="269"/>
    </location>
</feature>
<evidence type="ECO:0000256" key="4">
    <source>
        <dbReference type="ARBA" id="ARBA00023015"/>
    </source>
</evidence>
<comment type="similarity">
    <text evidence="3">Belongs to the bZIP family.</text>
</comment>
<evidence type="ECO:0000256" key="10">
    <source>
        <dbReference type="SAM" id="MobiDB-lite"/>
    </source>
</evidence>
<evidence type="ECO:0000256" key="5">
    <source>
        <dbReference type="ARBA" id="ARBA00023125"/>
    </source>
</evidence>
<dbReference type="InterPro" id="IPR046347">
    <property type="entry name" value="bZIP_sf"/>
</dbReference>
<feature type="region of interest" description="Disordered" evidence="10">
    <location>
        <begin position="1"/>
        <end position="75"/>
    </location>
</feature>
<organism evidence="12 13">
    <name type="scientific">Triangularia setosa</name>
    <dbReference type="NCBI Taxonomy" id="2587417"/>
    <lineage>
        <taxon>Eukaryota</taxon>
        <taxon>Fungi</taxon>
        <taxon>Dikarya</taxon>
        <taxon>Ascomycota</taxon>
        <taxon>Pezizomycotina</taxon>
        <taxon>Sordariomycetes</taxon>
        <taxon>Sordariomycetidae</taxon>
        <taxon>Sordariales</taxon>
        <taxon>Podosporaceae</taxon>
        <taxon>Triangularia</taxon>
    </lineage>
</organism>
<feature type="domain" description="BZIP" evidence="11">
    <location>
        <begin position="152"/>
        <end position="167"/>
    </location>
</feature>
<dbReference type="AlphaFoldDB" id="A0AAN6WH71"/>
<keyword evidence="9" id="KW-0175">Coiled coil</keyword>
<dbReference type="InterPro" id="IPR050936">
    <property type="entry name" value="AP-1-like"/>
</dbReference>
<evidence type="ECO:0000259" key="11">
    <source>
        <dbReference type="PROSITE" id="PS00036"/>
    </source>
</evidence>
<gene>
    <name evidence="12" type="ORF">QBC36DRAFT_316667</name>
</gene>
<dbReference type="GO" id="GO:0001228">
    <property type="term" value="F:DNA-binding transcription activator activity, RNA polymerase II-specific"/>
    <property type="evidence" value="ECO:0007669"/>
    <property type="project" value="TreeGrafter"/>
</dbReference>
<evidence type="ECO:0000256" key="6">
    <source>
        <dbReference type="ARBA" id="ARBA00023163"/>
    </source>
</evidence>
<dbReference type="PANTHER" id="PTHR40621">
    <property type="entry name" value="TRANSCRIPTION FACTOR KAPC-RELATED"/>
    <property type="match status" value="1"/>
</dbReference>
<feature type="compositionally biased region" description="Polar residues" evidence="10">
    <location>
        <begin position="313"/>
        <end position="330"/>
    </location>
</feature>
<evidence type="ECO:0000256" key="2">
    <source>
        <dbReference type="ARBA" id="ARBA00004123"/>
    </source>
</evidence>
<dbReference type="Proteomes" id="UP001302321">
    <property type="component" value="Unassembled WGS sequence"/>
</dbReference>
<evidence type="ECO:0000256" key="9">
    <source>
        <dbReference type="SAM" id="Coils"/>
    </source>
</evidence>
<protein>
    <recommendedName>
        <fullName evidence="8">Putative transcription factor kapC</fullName>
    </recommendedName>
</protein>
<keyword evidence="5" id="KW-0238">DNA-binding</keyword>
<keyword evidence="4" id="KW-0805">Transcription regulation</keyword>
<comment type="function">
    <text evidence="1">Putative transcription factor.</text>
</comment>
<evidence type="ECO:0000256" key="8">
    <source>
        <dbReference type="ARBA" id="ARBA00044067"/>
    </source>
</evidence>
<feature type="compositionally biased region" description="Pro residues" evidence="10">
    <location>
        <begin position="253"/>
        <end position="267"/>
    </location>
</feature>
<feature type="compositionally biased region" description="Polar residues" evidence="10">
    <location>
        <begin position="31"/>
        <end position="44"/>
    </location>
</feature>
<sequence>MSSVKIEPVAREDPAVSTPVAAPVLAPPQHSGLQPPQTFQNHSHAQAEGPGDNRASPAAAVASHPPPPHGYSHAPLQQGEAYIHPELRSAHDLAPPPGYAHPPAMIPAGVPPPPEQVAVMSGPTAGIVPNPGMMDNGETADGRKKRELSQSKRAAQNRAAQRAFRQRKEGYIKKLEQQVQEFNQMEESYKAMQAENFQLREYIIHLQSRLLESQGDYPPPPANVNLAHPNSQGRAPEVPSAQPQPVVGAPGPHSAPPPQPQQVPAPNPLEVAAQAVAGLSRSEHRPVDPYAGLRAVAMRNEADDANTAEEISRQLQADGSQDNNLPEATM</sequence>
<proteinExistence type="inferred from homology"/>
<keyword evidence="6" id="KW-0804">Transcription</keyword>
<dbReference type="SMART" id="SM00338">
    <property type="entry name" value="BRLZ"/>
    <property type="match status" value="1"/>
</dbReference>
<comment type="caution">
    <text evidence="12">The sequence shown here is derived from an EMBL/GenBank/DDBJ whole genome shotgun (WGS) entry which is preliminary data.</text>
</comment>
<reference evidence="12" key="1">
    <citation type="journal article" date="2023" name="Mol. Phylogenet. Evol.">
        <title>Genome-scale phylogeny and comparative genomics of the fungal order Sordariales.</title>
        <authorList>
            <person name="Hensen N."/>
            <person name="Bonometti L."/>
            <person name="Westerberg I."/>
            <person name="Brannstrom I.O."/>
            <person name="Guillou S."/>
            <person name="Cros-Aarteil S."/>
            <person name="Calhoun S."/>
            <person name="Haridas S."/>
            <person name="Kuo A."/>
            <person name="Mondo S."/>
            <person name="Pangilinan J."/>
            <person name="Riley R."/>
            <person name="LaButti K."/>
            <person name="Andreopoulos B."/>
            <person name="Lipzen A."/>
            <person name="Chen C."/>
            <person name="Yan M."/>
            <person name="Daum C."/>
            <person name="Ng V."/>
            <person name="Clum A."/>
            <person name="Steindorff A."/>
            <person name="Ohm R.A."/>
            <person name="Martin F."/>
            <person name="Silar P."/>
            <person name="Natvig D.O."/>
            <person name="Lalanne C."/>
            <person name="Gautier V."/>
            <person name="Ament-Velasquez S.L."/>
            <person name="Kruys A."/>
            <person name="Hutchinson M.I."/>
            <person name="Powell A.J."/>
            <person name="Barry K."/>
            <person name="Miller A.N."/>
            <person name="Grigoriev I.V."/>
            <person name="Debuchy R."/>
            <person name="Gladieux P."/>
            <person name="Hiltunen Thoren M."/>
            <person name="Johannesson H."/>
        </authorList>
    </citation>
    <scope>NUCLEOTIDE SEQUENCE</scope>
    <source>
        <strain evidence="12">CBS 892.96</strain>
    </source>
</reference>
<evidence type="ECO:0000256" key="1">
    <source>
        <dbReference type="ARBA" id="ARBA00004049"/>
    </source>
</evidence>
<evidence type="ECO:0000313" key="12">
    <source>
        <dbReference type="EMBL" id="KAK4181830.1"/>
    </source>
</evidence>
<evidence type="ECO:0000256" key="3">
    <source>
        <dbReference type="ARBA" id="ARBA00007163"/>
    </source>
</evidence>
<reference evidence="12" key="2">
    <citation type="submission" date="2023-05" db="EMBL/GenBank/DDBJ databases">
        <authorList>
            <consortium name="Lawrence Berkeley National Laboratory"/>
            <person name="Steindorff A."/>
            <person name="Hensen N."/>
            <person name="Bonometti L."/>
            <person name="Westerberg I."/>
            <person name="Brannstrom I.O."/>
            <person name="Guillou S."/>
            <person name="Cros-Aarteil S."/>
            <person name="Calhoun S."/>
            <person name="Haridas S."/>
            <person name="Kuo A."/>
            <person name="Mondo S."/>
            <person name="Pangilinan J."/>
            <person name="Riley R."/>
            <person name="Labutti K."/>
            <person name="Andreopoulos B."/>
            <person name="Lipzen A."/>
            <person name="Chen C."/>
            <person name="Yanf M."/>
            <person name="Daum C."/>
            <person name="Ng V."/>
            <person name="Clum A."/>
            <person name="Ohm R."/>
            <person name="Martin F."/>
            <person name="Silar P."/>
            <person name="Natvig D."/>
            <person name="Lalanne C."/>
            <person name="Gautier V."/>
            <person name="Ament-Velasquez S.L."/>
            <person name="Kruys A."/>
            <person name="Hutchinson M.I."/>
            <person name="Powell A.J."/>
            <person name="Barry K."/>
            <person name="Miller A.N."/>
            <person name="Grigoriev I.V."/>
            <person name="Debuchy R."/>
            <person name="Gladieux P."/>
            <person name="Thoren M.H."/>
            <person name="Johannesson H."/>
        </authorList>
    </citation>
    <scope>NUCLEOTIDE SEQUENCE</scope>
    <source>
        <strain evidence="12">CBS 892.96</strain>
    </source>
</reference>
<feature type="coiled-coil region" evidence="9">
    <location>
        <begin position="165"/>
        <end position="195"/>
    </location>
</feature>
<dbReference type="Gene3D" id="1.20.5.170">
    <property type="match status" value="1"/>
</dbReference>
<dbReference type="SUPFAM" id="SSF57959">
    <property type="entry name" value="Leucine zipper domain"/>
    <property type="match status" value="1"/>
</dbReference>
<evidence type="ECO:0000256" key="7">
    <source>
        <dbReference type="ARBA" id="ARBA00023242"/>
    </source>
</evidence>
<dbReference type="InterPro" id="IPR004827">
    <property type="entry name" value="bZIP"/>
</dbReference>
<feature type="region of interest" description="Disordered" evidence="10">
    <location>
        <begin position="126"/>
        <end position="156"/>
    </location>
</feature>
<dbReference type="GO" id="GO:0000976">
    <property type="term" value="F:transcription cis-regulatory region binding"/>
    <property type="evidence" value="ECO:0007669"/>
    <property type="project" value="InterPro"/>
</dbReference>
<accession>A0AAN6WH71</accession>
<dbReference type="Pfam" id="PF00170">
    <property type="entry name" value="bZIP_1"/>
    <property type="match status" value="1"/>
</dbReference>
<keyword evidence="13" id="KW-1185">Reference proteome</keyword>
<name>A0AAN6WH71_9PEZI</name>
<dbReference type="PANTHER" id="PTHR40621:SF11">
    <property type="entry name" value="TRANSCRIPTION FACTOR KAPC-RELATED"/>
    <property type="match status" value="1"/>
</dbReference>
<feature type="compositionally biased region" description="Basic and acidic residues" evidence="10">
    <location>
        <begin position="140"/>
        <end position="150"/>
    </location>
</feature>